<dbReference type="AlphaFoldDB" id="A0A813RMQ8"/>
<evidence type="ECO:0000313" key="2">
    <source>
        <dbReference type="Proteomes" id="UP000663879"/>
    </source>
</evidence>
<accession>A0A813RMQ8</accession>
<reference evidence="1" key="1">
    <citation type="submission" date="2021-02" db="EMBL/GenBank/DDBJ databases">
        <authorList>
            <person name="Nowell W R."/>
        </authorList>
    </citation>
    <scope>NUCLEOTIDE SEQUENCE</scope>
    <source>
        <strain evidence="1">Ploen Becks lab</strain>
    </source>
</reference>
<dbReference type="Proteomes" id="UP000663879">
    <property type="component" value="Unassembled WGS sequence"/>
</dbReference>
<comment type="caution">
    <text evidence="1">The sequence shown here is derived from an EMBL/GenBank/DDBJ whole genome shotgun (WGS) entry which is preliminary data.</text>
</comment>
<keyword evidence="2" id="KW-1185">Reference proteome</keyword>
<protein>
    <submittedName>
        <fullName evidence="1">Uncharacterized protein</fullName>
    </submittedName>
</protein>
<name>A0A813RMQ8_9BILA</name>
<dbReference type="EMBL" id="CAJNOC010000615">
    <property type="protein sequence ID" value="CAF0783049.1"/>
    <property type="molecule type" value="Genomic_DNA"/>
</dbReference>
<feature type="non-terminal residue" evidence="1">
    <location>
        <position position="113"/>
    </location>
</feature>
<proteinExistence type="predicted"/>
<dbReference type="OrthoDB" id="10167675at2759"/>
<organism evidence="1 2">
    <name type="scientific">Brachionus calyciflorus</name>
    <dbReference type="NCBI Taxonomy" id="104777"/>
    <lineage>
        <taxon>Eukaryota</taxon>
        <taxon>Metazoa</taxon>
        <taxon>Spiralia</taxon>
        <taxon>Gnathifera</taxon>
        <taxon>Rotifera</taxon>
        <taxon>Eurotatoria</taxon>
        <taxon>Monogononta</taxon>
        <taxon>Pseudotrocha</taxon>
        <taxon>Ploima</taxon>
        <taxon>Brachionidae</taxon>
        <taxon>Brachionus</taxon>
    </lineage>
</organism>
<sequence>MIKKSATQVFSDFHTVERNPIDEPKQLSKNKKKDCIFLTLQEQFTKKIITFEQYFEKLVAHITDPYGTSQMKFHHNLEERDEEEKIGKKRKIKKIVFENPLKTNDFLKESILS</sequence>
<evidence type="ECO:0000313" key="1">
    <source>
        <dbReference type="EMBL" id="CAF0783049.1"/>
    </source>
</evidence>
<gene>
    <name evidence="1" type="ORF">OXX778_LOCUS5566</name>
</gene>